<dbReference type="Pfam" id="PF13531">
    <property type="entry name" value="SBP_bac_11"/>
    <property type="match status" value="1"/>
</dbReference>
<dbReference type="PIRSF" id="PIRSF004846">
    <property type="entry name" value="ModA"/>
    <property type="match status" value="1"/>
</dbReference>
<keyword evidence="8" id="KW-1185">Reference proteome</keyword>
<evidence type="ECO:0000256" key="6">
    <source>
        <dbReference type="SAM" id="SignalP"/>
    </source>
</evidence>
<evidence type="ECO:0000313" key="8">
    <source>
        <dbReference type="Proteomes" id="UP000253034"/>
    </source>
</evidence>
<dbReference type="AlphaFoldDB" id="A0A369BKT0"/>
<dbReference type="InterPro" id="IPR050682">
    <property type="entry name" value="ModA/WtpA"/>
</dbReference>
<keyword evidence="4 6" id="KW-0732">Signal</keyword>
<feature type="binding site" evidence="5">
    <location>
        <position position="217"/>
    </location>
    <ligand>
        <name>molybdate</name>
        <dbReference type="ChEBI" id="CHEBI:36264"/>
    </ligand>
</feature>
<sequence>MRNLRKIILITIVCAALLVSFECTKPGSSSQLAGGAASSGVKTAAAVQDQVQQVSITISAAASLKDAMEKIKQLYSQEKSNVEITYNFGPAGSLQQQIEQGAPVDVFMSAAVKQMNALKEKELMIDETIKDLLRNKVVLVEEKGAGLVKDFNGIANDKVKKIALGEPKSVPVGQYAEEIISFLEIKDKVEPKSVYAKDVKEVLTWVETGNADVGVVYETDAKVSEKVSIAAYAPENSHRPVVYPVGVVKATKNADAAKEFLEFLSGDKAKAVFEKFGFTA</sequence>
<gene>
    <name evidence="7" type="ORF">DFR58_101287</name>
</gene>
<dbReference type="RefSeq" id="WP_114296015.1">
    <property type="nucleotide sequence ID" value="NZ_QPJT01000001.1"/>
</dbReference>
<dbReference type="OrthoDB" id="9785015at2"/>
<dbReference type="GO" id="GO:0030973">
    <property type="term" value="F:molybdate ion binding"/>
    <property type="evidence" value="ECO:0007669"/>
    <property type="project" value="UniProtKB-ARBA"/>
</dbReference>
<evidence type="ECO:0000256" key="2">
    <source>
        <dbReference type="ARBA" id="ARBA00022505"/>
    </source>
</evidence>
<comment type="similarity">
    <text evidence="1">Belongs to the bacterial solute-binding protein ModA family.</text>
</comment>
<feature type="binding site" evidence="5">
    <location>
        <position position="63"/>
    </location>
    <ligand>
        <name>molybdate</name>
        <dbReference type="ChEBI" id="CHEBI:36264"/>
    </ligand>
</feature>
<reference evidence="7 8" key="1">
    <citation type="submission" date="2018-07" db="EMBL/GenBank/DDBJ databases">
        <title>Genomic Encyclopedia of Type Strains, Phase IV (KMG-IV): sequencing the most valuable type-strain genomes for metagenomic binning, comparative biology and taxonomic classification.</title>
        <authorList>
            <person name="Goeker M."/>
        </authorList>
    </citation>
    <scope>NUCLEOTIDE SEQUENCE [LARGE SCALE GENOMIC DNA]</scope>
    <source>
        <strain evidence="7 8">DSM 27016</strain>
    </source>
</reference>
<dbReference type="GO" id="GO:0046872">
    <property type="term" value="F:metal ion binding"/>
    <property type="evidence" value="ECO:0007669"/>
    <property type="project" value="UniProtKB-KW"/>
</dbReference>
<feature type="binding site" evidence="5">
    <location>
        <position position="199"/>
    </location>
    <ligand>
        <name>molybdate</name>
        <dbReference type="ChEBI" id="CHEBI:36264"/>
    </ligand>
</feature>
<evidence type="ECO:0000256" key="4">
    <source>
        <dbReference type="ARBA" id="ARBA00022729"/>
    </source>
</evidence>
<evidence type="ECO:0000313" key="7">
    <source>
        <dbReference type="EMBL" id="RCX21077.1"/>
    </source>
</evidence>
<dbReference type="CDD" id="cd13537">
    <property type="entry name" value="PBP2_YvgL_like"/>
    <property type="match status" value="1"/>
</dbReference>
<dbReference type="FunFam" id="3.40.190.10:FF:000035">
    <property type="entry name" value="Molybdate ABC transporter substrate-binding protein"/>
    <property type="match status" value="1"/>
</dbReference>
<dbReference type="PANTHER" id="PTHR30632:SF0">
    <property type="entry name" value="SULFATE-BINDING PROTEIN"/>
    <property type="match status" value="1"/>
</dbReference>
<dbReference type="Proteomes" id="UP000253034">
    <property type="component" value="Unassembled WGS sequence"/>
</dbReference>
<dbReference type="GO" id="GO:1901359">
    <property type="term" value="F:tungstate binding"/>
    <property type="evidence" value="ECO:0007669"/>
    <property type="project" value="UniProtKB-ARBA"/>
</dbReference>
<protein>
    <submittedName>
        <fullName evidence="7">Molybdate transport system substrate-binding protein</fullName>
    </submittedName>
</protein>
<feature type="signal peptide" evidence="6">
    <location>
        <begin position="1"/>
        <end position="21"/>
    </location>
</feature>
<proteinExistence type="inferred from homology"/>
<keyword evidence="2 5" id="KW-0500">Molybdenum</keyword>
<organism evidence="7 8">
    <name type="scientific">Anaerobacterium chartisolvens</name>
    <dbReference type="NCBI Taxonomy" id="1297424"/>
    <lineage>
        <taxon>Bacteria</taxon>
        <taxon>Bacillati</taxon>
        <taxon>Bacillota</taxon>
        <taxon>Clostridia</taxon>
        <taxon>Eubacteriales</taxon>
        <taxon>Oscillospiraceae</taxon>
        <taxon>Anaerobacterium</taxon>
    </lineage>
</organism>
<feature type="chain" id="PRO_5039465393" evidence="6">
    <location>
        <begin position="22"/>
        <end position="280"/>
    </location>
</feature>
<keyword evidence="3 5" id="KW-0479">Metal-binding</keyword>
<evidence type="ECO:0000256" key="5">
    <source>
        <dbReference type="PIRSR" id="PIRSR004846-1"/>
    </source>
</evidence>
<evidence type="ECO:0000256" key="3">
    <source>
        <dbReference type="ARBA" id="ARBA00022723"/>
    </source>
</evidence>
<dbReference type="InterPro" id="IPR041879">
    <property type="entry name" value="YvgL-like_PBP2"/>
</dbReference>
<dbReference type="InterPro" id="IPR005950">
    <property type="entry name" value="ModA"/>
</dbReference>
<comment type="caution">
    <text evidence="7">The sequence shown here is derived from an EMBL/GenBank/DDBJ whole genome shotgun (WGS) entry which is preliminary data.</text>
</comment>
<dbReference type="EMBL" id="QPJT01000001">
    <property type="protein sequence ID" value="RCX21077.1"/>
    <property type="molecule type" value="Genomic_DNA"/>
</dbReference>
<dbReference type="SUPFAM" id="SSF53850">
    <property type="entry name" value="Periplasmic binding protein-like II"/>
    <property type="match status" value="1"/>
</dbReference>
<dbReference type="NCBIfam" id="TIGR01256">
    <property type="entry name" value="modA"/>
    <property type="match status" value="1"/>
</dbReference>
<evidence type="ECO:0000256" key="1">
    <source>
        <dbReference type="ARBA" id="ARBA00009175"/>
    </source>
</evidence>
<dbReference type="Gene3D" id="3.40.190.10">
    <property type="entry name" value="Periplasmic binding protein-like II"/>
    <property type="match status" value="2"/>
</dbReference>
<accession>A0A369BKT0</accession>
<name>A0A369BKT0_9FIRM</name>
<dbReference type="PANTHER" id="PTHR30632">
    <property type="entry name" value="MOLYBDATE-BINDING PERIPLASMIC PROTEIN"/>
    <property type="match status" value="1"/>
</dbReference>
<dbReference type="GO" id="GO:0015689">
    <property type="term" value="P:molybdate ion transport"/>
    <property type="evidence" value="ECO:0007669"/>
    <property type="project" value="InterPro"/>
</dbReference>